<protein>
    <recommendedName>
        <fullName evidence="5">Exonuclease V, mitochondrial</fullName>
    </recommendedName>
    <alternativeName>
        <fullName evidence="11">Defects in morphology protein 1</fullName>
    </alternativeName>
</protein>
<dbReference type="Proteomes" id="UP000788993">
    <property type="component" value="Unassembled WGS sequence"/>
</dbReference>
<organism evidence="13 14">
    <name type="scientific">Ogataea polymorpha</name>
    <dbReference type="NCBI Taxonomy" id="460523"/>
    <lineage>
        <taxon>Eukaryota</taxon>
        <taxon>Fungi</taxon>
        <taxon>Dikarya</taxon>
        <taxon>Ascomycota</taxon>
        <taxon>Saccharomycotina</taxon>
        <taxon>Pichiomycetes</taxon>
        <taxon>Pichiales</taxon>
        <taxon>Pichiaceae</taxon>
        <taxon>Ogataea</taxon>
    </lineage>
</organism>
<dbReference type="OrthoDB" id="354769at2759"/>
<evidence type="ECO:0000256" key="4">
    <source>
        <dbReference type="ARBA" id="ARBA00011245"/>
    </source>
</evidence>
<evidence type="ECO:0000256" key="8">
    <source>
        <dbReference type="ARBA" id="ARBA00022839"/>
    </source>
</evidence>
<dbReference type="GO" id="GO:0036297">
    <property type="term" value="P:interstrand cross-link repair"/>
    <property type="evidence" value="ECO:0007669"/>
    <property type="project" value="TreeGrafter"/>
</dbReference>
<keyword evidence="6" id="KW-0479">Metal-binding</keyword>
<reference evidence="13" key="2">
    <citation type="submission" date="2021-01" db="EMBL/GenBank/DDBJ databases">
        <authorList>
            <person name="Schikora-Tamarit M.A."/>
        </authorList>
    </citation>
    <scope>NUCLEOTIDE SEQUENCE</scope>
    <source>
        <strain evidence="13">NCAIM Y.01608</strain>
    </source>
</reference>
<dbReference type="GO" id="GO:0005739">
    <property type="term" value="C:mitochondrion"/>
    <property type="evidence" value="ECO:0007669"/>
    <property type="project" value="TreeGrafter"/>
</dbReference>
<dbReference type="PANTHER" id="PTHR14464">
    <property type="entry name" value="EXONUCLEASE V"/>
    <property type="match status" value="1"/>
</dbReference>
<feature type="region of interest" description="Disordered" evidence="12">
    <location>
        <begin position="36"/>
        <end position="65"/>
    </location>
</feature>
<evidence type="ECO:0000256" key="9">
    <source>
        <dbReference type="ARBA" id="ARBA00023004"/>
    </source>
</evidence>
<accession>A0A9P8T4E0</accession>
<proteinExistence type="inferred from homology"/>
<keyword evidence="7" id="KW-0540">Nuclease</keyword>
<evidence type="ECO:0000313" key="13">
    <source>
        <dbReference type="EMBL" id="KAH3665164.1"/>
    </source>
</evidence>
<sequence length="589" mass="65717">MYFLVRPAVRKRVFCWIGRRRSSAANAVNTRTLVLHIPEPEPGPGSESLPGTPNEPDAGGVDNGPRQETWDAVDWFLGDSHTGDLVPVLYDSKAVLPSSKQDQLMAKLTGKYDAQYLPRDYFAPGTPLQQLELLSGGKPGQIRLSVTKILTGAYCELQKMYQLYMGVTEVPRTQEMLRGSQEHEQIELKTHPVTEVHVNNATVRVDRTMRLKPSVEEAIPVTTPLPDELAQIYGLFVDETFEKSTAHQWSRNVSRLAQLVTFGSAREILVHAYYDQRLQQLYVGGEPEIGEKDNACPDLVLISGVIDLLSLAGDETAFSLYQRELETQLDNPLDLAQLVASVGATAVSWSDLLELHVADLKTRSYRKLPPPATQQLNFVQVAMYARFLELLAQDPAETYQMLLLNLRKRSIDPTTVLDPSLVVYLLLNNNYLIADLFRLQQGQDIGFAPFDASAANRSAENYTLGCLKPIFHSNTADPRLKTLQQTVPSQLALEQWTRVPTFELLAARTAQLLGTLRQFNIAQTAVDYSHQGEVFSSTARPYNRQFADHSIATGMDLWLAKRAPLGPAYKSLCQTCEFAPRCGYLHALS</sequence>
<dbReference type="Pfam" id="PF09810">
    <property type="entry name" value="Exo5"/>
    <property type="match status" value="2"/>
</dbReference>
<dbReference type="EMBL" id="JAEUBD010001178">
    <property type="protein sequence ID" value="KAH3665164.1"/>
    <property type="molecule type" value="Genomic_DNA"/>
</dbReference>
<keyword evidence="8" id="KW-0269">Exonuclease</keyword>
<dbReference type="InterPro" id="IPR019190">
    <property type="entry name" value="EXOV"/>
</dbReference>
<evidence type="ECO:0000256" key="1">
    <source>
        <dbReference type="ARBA" id="ARBA00001946"/>
    </source>
</evidence>
<dbReference type="PANTHER" id="PTHR14464:SF4">
    <property type="entry name" value="EXONUCLEASE V"/>
    <property type="match status" value="1"/>
</dbReference>
<evidence type="ECO:0000256" key="11">
    <source>
        <dbReference type="ARBA" id="ARBA00030412"/>
    </source>
</evidence>
<evidence type="ECO:0000256" key="3">
    <source>
        <dbReference type="ARBA" id="ARBA00009797"/>
    </source>
</evidence>
<comment type="cofactor">
    <cofactor evidence="2">
        <name>[4Fe-4S] cluster</name>
        <dbReference type="ChEBI" id="CHEBI:49883"/>
    </cofactor>
</comment>
<evidence type="ECO:0000256" key="5">
    <source>
        <dbReference type="ARBA" id="ARBA00013561"/>
    </source>
</evidence>
<dbReference type="GO" id="GO:0005634">
    <property type="term" value="C:nucleus"/>
    <property type="evidence" value="ECO:0007669"/>
    <property type="project" value="TreeGrafter"/>
</dbReference>
<comment type="caution">
    <text evidence="13">The sequence shown here is derived from an EMBL/GenBank/DDBJ whole genome shotgun (WGS) entry which is preliminary data.</text>
</comment>
<evidence type="ECO:0000313" key="14">
    <source>
        <dbReference type="Proteomes" id="UP000788993"/>
    </source>
</evidence>
<name>A0A9P8T4E0_9ASCO</name>
<comment type="subunit">
    <text evidence="4">Monomer.</text>
</comment>
<keyword evidence="10" id="KW-0411">Iron-sulfur</keyword>
<evidence type="ECO:0000256" key="2">
    <source>
        <dbReference type="ARBA" id="ARBA00001966"/>
    </source>
</evidence>
<reference evidence="13" key="1">
    <citation type="journal article" date="2021" name="Open Biol.">
        <title>Shared evolutionary footprints suggest mitochondrial oxidative damage underlies multiple complex I losses in fungi.</title>
        <authorList>
            <person name="Schikora-Tamarit M.A."/>
            <person name="Marcet-Houben M."/>
            <person name="Nosek J."/>
            <person name="Gabaldon T."/>
        </authorList>
    </citation>
    <scope>NUCLEOTIDE SEQUENCE</scope>
    <source>
        <strain evidence="13">NCAIM Y.01608</strain>
    </source>
</reference>
<comment type="cofactor">
    <cofactor evidence="1">
        <name>Mg(2+)</name>
        <dbReference type="ChEBI" id="CHEBI:18420"/>
    </cofactor>
</comment>
<dbReference type="GO" id="GO:0045145">
    <property type="term" value="F:single-stranded DNA 5'-3' DNA exonuclease activity"/>
    <property type="evidence" value="ECO:0007669"/>
    <property type="project" value="InterPro"/>
</dbReference>
<gene>
    <name evidence="13" type="ORF">OGATHE_003979</name>
</gene>
<evidence type="ECO:0000256" key="12">
    <source>
        <dbReference type="SAM" id="MobiDB-lite"/>
    </source>
</evidence>
<dbReference type="AlphaFoldDB" id="A0A9P8T4E0"/>
<dbReference type="GO" id="GO:0051539">
    <property type="term" value="F:4 iron, 4 sulfur cluster binding"/>
    <property type="evidence" value="ECO:0007669"/>
    <property type="project" value="UniProtKB-KW"/>
</dbReference>
<evidence type="ECO:0000256" key="7">
    <source>
        <dbReference type="ARBA" id="ARBA00022722"/>
    </source>
</evidence>
<keyword evidence="8" id="KW-0378">Hydrolase</keyword>
<evidence type="ECO:0000256" key="10">
    <source>
        <dbReference type="ARBA" id="ARBA00023014"/>
    </source>
</evidence>
<keyword evidence="9" id="KW-0408">Iron</keyword>
<comment type="similarity">
    <text evidence="3">Belongs to the EXO5 family.</text>
</comment>
<keyword evidence="14" id="KW-1185">Reference proteome</keyword>
<evidence type="ECO:0000256" key="6">
    <source>
        <dbReference type="ARBA" id="ARBA00022485"/>
    </source>
</evidence>
<keyword evidence="6" id="KW-0004">4Fe-4S</keyword>